<evidence type="ECO:0000256" key="2">
    <source>
        <dbReference type="ARBA" id="ARBA00004191"/>
    </source>
</evidence>
<comment type="catalytic activity">
    <reaction evidence="23">
        <text>L-seryl-[protein] + ATP = O-phospho-L-seryl-[protein] + ADP + H(+)</text>
        <dbReference type="Rhea" id="RHEA:17989"/>
        <dbReference type="Rhea" id="RHEA-COMP:9863"/>
        <dbReference type="Rhea" id="RHEA-COMP:11604"/>
        <dbReference type="ChEBI" id="CHEBI:15378"/>
        <dbReference type="ChEBI" id="CHEBI:29999"/>
        <dbReference type="ChEBI" id="CHEBI:30616"/>
        <dbReference type="ChEBI" id="CHEBI:83421"/>
        <dbReference type="ChEBI" id="CHEBI:456216"/>
        <dbReference type="EC" id="2.7.11.1"/>
    </reaction>
</comment>
<feature type="transmembrane region" description="Helical" evidence="25">
    <location>
        <begin position="648"/>
        <end position="670"/>
    </location>
</feature>
<evidence type="ECO:0000256" key="13">
    <source>
        <dbReference type="ARBA" id="ARBA00022737"/>
    </source>
</evidence>
<keyword evidence="14 24" id="KW-0547">Nucleotide-binding</keyword>
<evidence type="ECO:0000259" key="27">
    <source>
        <dbReference type="PROSITE" id="PS50011"/>
    </source>
</evidence>
<dbReference type="FunFam" id="3.80.10.10:FF:000177">
    <property type="entry name" value="Leucine-rich repeat receptor-like serine/threonine-protein kinase At1g17230"/>
    <property type="match status" value="1"/>
</dbReference>
<name>A0A2P6PHU8_ROSCH</name>
<evidence type="ECO:0000256" key="21">
    <source>
        <dbReference type="ARBA" id="ARBA00038043"/>
    </source>
</evidence>
<evidence type="ECO:0000256" key="1">
    <source>
        <dbReference type="ARBA" id="ARBA00004162"/>
    </source>
</evidence>
<reference evidence="28 29" key="1">
    <citation type="journal article" date="2018" name="Nat. Genet.">
        <title>The Rosa genome provides new insights in the design of modern roses.</title>
        <authorList>
            <person name="Bendahmane M."/>
        </authorList>
    </citation>
    <scope>NUCLEOTIDE SEQUENCE [LARGE SCALE GENOMIC DNA]</scope>
    <source>
        <strain evidence="29">cv. Old Blush</strain>
    </source>
</reference>
<evidence type="ECO:0000256" key="18">
    <source>
        <dbReference type="ARBA" id="ARBA00023136"/>
    </source>
</evidence>
<sequence length="1015" mass="111543">MRSCYCLIFLYVHLLSSQNYFIFASARSTTEAQALLKWKSSLQNQTQLLNSWMYLPSTNNATTTSSTPKAIANPCIWTGISCNAAGSVNRINLTNSSIQGTLHEFSFLSFPNLMYLNLSSNKLFDVIPPGISSLSKLIYLDLSVNQFSGEIPPEIGLLRSLTFLYLDRNNISGTTPMEIGNLKSLVGLQLSTNHLSGSIPTTLGILTNLTTLYLHSNNLSGTIPMEIGNLKSLVGLDLSTNQLSGSIPTTLGDLTNLNILYLHSNNLSGTIPMEIGNLKSLLDLRLSTNQLSGPIPTTLENLTNLTILSLFSNNLSGTIPTGIGNNQKLIKLFLGSNQFSGYLPQNICQGGSLTHFTAGNNHLIGPIPKSLETCTSLFRVRLDGNQFTGNISKHFGVYPNLNFIDLSHNRFYGELSKNWGLCQNLAALRFAVNNLSGPLPPEIGNATRIQELDLSSNQLEGAIPKEFERLTSLLKLKLDGNQLSGRVPSEFRSLTDLEYLDLSANKFDDSIPSFVGDLLKLNYLNLSNNKFSQAIPFQLGKLFHLSQLDLSFNAVEGQIPSDIGNMQSLEILNISHNNISGFIPTSFENMRGLSNVDISNNDLEGSLPNNKAFQAATQEALQWNKGLCGSTRFLQPCNKQILKKDHKLVFMIIFPILGASALLACIFTLVAKRKKKHQHGEKTNMNDEISFSILKFDGKTMFEEIVRATEDFDPMYCIGQGEHGSVYKATLSSTYTVAVKKLHLLCDEDKNIQKAFLNEIRALIEMRHRNIVKLYGFCSHRLHSFLVYDYVEKGSLATMLSKDEEAKELGWSKRVNIVKGVAHALCYMHHDCLPPIVHRDISSKNILLDDECEACVSDFGTAKFLNPDSDNWSALAGTYGYVAPELAYTMEVNEKCDVYSFGVVTLETVMGRHPGDLPSSLSSGACSSSSTALPAHQLPVVDVLDQRISPPTREVAGEVVSVLKVAFACLNSSPQARPTMKQVSQHLSTKRLHLSDPTAMITCGELLASNGFTAS</sequence>
<evidence type="ECO:0000256" key="14">
    <source>
        <dbReference type="ARBA" id="ARBA00022741"/>
    </source>
</evidence>
<feature type="chain" id="PRO_5015130895" description="non-specific serine/threonine protein kinase" evidence="26">
    <location>
        <begin position="18"/>
        <end position="1015"/>
    </location>
</feature>
<evidence type="ECO:0000256" key="17">
    <source>
        <dbReference type="ARBA" id="ARBA00022989"/>
    </source>
</evidence>
<dbReference type="InterPro" id="IPR055414">
    <property type="entry name" value="LRR_R13L4/SHOC2-like"/>
</dbReference>
<evidence type="ECO:0000256" key="11">
    <source>
        <dbReference type="ARBA" id="ARBA00022692"/>
    </source>
</evidence>
<evidence type="ECO:0000256" key="15">
    <source>
        <dbReference type="ARBA" id="ARBA00022777"/>
    </source>
</evidence>
<keyword evidence="16 24" id="KW-0067">ATP-binding</keyword>
<dbReference type="InterPro" id="IPR013210">
    <property type="entry name" value="LRR_N_plant-typ"/>
</dbReference>
<dbReference type="SUPFAM" id="SSF56112">
    <property type="entry name" value="Protein kinase-like (PK-like)"/>
    <property type="match status" value="1"/>
</dbReference>
<dbReference type="Pfam" id="PF00069">
    <property type="entry name" value="Pkinase"/>
    <property type="match status" value="1"/>
</dbReference>
<dbReference type="Gene3D" id="1.10.510.10">
    <property type="entry name" value="Transferase(Phosphotransferase) domain 1"/>
    <property type="match status" value="1"/>
</dbReference>
<evidence type="ECO:0000256" key="12">
    <source>
        <dbReference type="ARBA" id="ARBA00022729"/>
    </source>
</evidence>
<dbReference type="FunFam" id="3.80.10.10:FF:000400">
    <property type="entry name" value="Nuclear pore complex protein NUP107"/>
    <property type="match status" value="1"/>
</dbReference>
<evidence type="ECO:0000256" key="9">
    <source>
        <dbReference type="ARBA" id="ARBA00022614"/>
    </source>
</evidence>
<dbReference type="Pfam" id="PF23598">
    <property type="entry name" value="LRR_14"/>
    <property type="match status" value="2"/>
</dbReference>
<comment type="subcellular location">
    <subcellularLocation>
        <location evidence="1">Cell membrane</location>
        <topology evidence="1">Single-pass membrane protein</topology>
    </subcellularLocation>
    <subcellularLocation>
        <location evidence="3">Membrane</location>
        <topology evidence="3">Single-pass type I membrane protein</topology>
    </subcellularLocation>
    <subcellularLocation>
        <location evidence="2">Secreted</location>
        <location evidence="2">Cell wall</location>
    </subcellularLocation>
</comment>
<keyword evidence="10 28" id="KW-0808">Transferase</keyword>
<keyword evidence="12 26" id="KW-0732">Signal</keyword>
<dbReference type="EMBL" id="PDCK01000045">
    <property type="protein sequence ID" value="PRQ21492.1"/>
    <property type="molecule type" value="Genomic_DNA"/>
</dbReference>
<evidence type="ECO:0000256" key="3">
    <source>
        <dbReference type="ARBA" id="ARBA00004479"/>
    </source>
</evidence>
<evidence type="ECO:0000256" key="5">
    <source>
        <dbReference type="ARBA" id="ARBA00012513"/>
    </source>
</evidence>
<keyword evidence="6" id="KW-0134">Cell wall</keyword>
<protein>
    <recommendedName>
        <fullName evidence="5">non-specific serine/threonine protein kinase</fullName>
        <ecNumber evidence="5">2.7.11.1</ecNumber>
    </recommendedName>
</protein>
<dbReference type="GO" id="GO:0004674">
    <property type="term" value="F:protein serine/threonine kinase activity"/>
    <property type="evidence" value="ECO:0007669"/>
    <property type="project" value="UniProtKB-KW"/>
</dbReference>
<keyword evidence="15" id="KW-0418">Kinase</keyword>
<evidence type="ECO:0000256" key="19">
    <source>
        <dbReference type="ARBA" id="ARBA00023170"/>
    </source>
</evidence>
<keyword evidence="11 25" id="KW-0812">Transmembrane</keyword>
<dbReference type="Gene3D" id="3.80.10.10">
    <property type="entry name" value="Ribonuclease Inhibitor"/>
    <property type="match status" value="5"/>
</dbReference>
<proteinExistence type="inferred from homology"/>
<evidence type="ECO:0000313" key="28">
    <source>
        <dbReference type="EMBL" id="PRQ21492.1"/>
    </source>
</evidence>
<comment type="caution">
    <text evidence="28">The sequence shown here is derived from an EMBL/GenBank/DDBJ whole genome shotgun (WGS) entry which is preliminary data.</text>
</comment>
<dbReference type="GO" id="GO:0005524">
    <property type="term" value="F:ATP binding"/>
    <property type="evidence" value="ECO:0007669"/>
    <property type="project" value="UniProtKB-UniRule"/>
</dbReference>
<dbReference type="InterPro" id="IPR000719">
    <property type="entry name" value="Prot_kinase_dom"/>
</dbReference>
<dbReference type="EC" id="2.7.11.1" evidence="5"/>
<dbReference type="Gene3D" id="3.30.200.20">
    <property type="entry name" value="Phosphorylase Kinase, domain 1"/>
    <property type="match status" value="1"/>
</dbReference>
<feature type="signal peptide" evidence="26">
    <location>
        <begin position="1"/>
        <end position="17"/>
    </location>
</feature>
<dbReference type="PROSITE" id="PS00109">
    <property type="entry name" value="PROTEIN_KINASE_TYR"/>
    <property type="match status" value="1"/>
</dbReference>
<evidence type="ECO:0000256" key="6">
    <source>
        <dbReference type="ARBA" id="ARBA00022512"/>
    </source>
</evidence>
<dbReference type="SMART" id="SM00369">
    <property type="entry name" value="LRR_TYP"/>
    <property type="match status" value="9"/>
</dbReference>
<evidence type="ECO:0000313" key="29">
    <source>
        <dbReference type="Proteomes" id="UP000238479"/>
    </source>
</evidence>
<keyword evidence="19" id="KW-0675">Receptor</keyword>
<dbReference type="OMA" id="DWHKRIS"/>
<keyword evidence="18 25" id="KW-0472">Membrane</keyword>
<dbReference type="Pfam" id="PF13855">
    <property type="entry name" value="LRR_8"/>
    <property type="match status" value="2"/>
</dbReference>
<evidence type="ECO:0000256" key="10">
    <source>
        <dbReference type="ARBA" id="ARBA00022679"/>
    </source>
</evidence>
<evidence type="ECO:0000256" key="24">
    <source>
        <dbReference type="PROSITE-ProRule" id="PRU10141"/>
    </source>
</evidence>
<evidence type="ECO:0000256" key="22">
    <source>
        <dbReference type="ARBA" id="ARBA00047899"/>
    </source>
</evidence>
<comment type="catalytic activity">
    <reaction evidence="22">
        <text>L-threonyl-[protein] + ATP = O-phospho-L-threonyl-[protein] + ADP + H(+)</text>
        <dbReference type="Rhea" id="RHEA:46608"/>
        <dbReference type="Rhea" id="RHEA-COMP:11060"/>
        <dbReference type="Rhea" id="RHEA-COMP:11605"/>
        <dbReference type="ChEBI" id="CHEBI:15378"/>
        <dbReference type="ChEBI" id="CHEBI:30013"/>
        <dbReference type="ChEBI" id="CHEBI:30616"/>
        <dbReference type="ChEBI" id="CHEBI:61977"/>
        <dbReference type="ChEBI" id="CHEBI:456216"/>
        <dbReference type="EC" id="2.7.11.1"/>
    </reaction>
</comment>
<keyword evidence="7" id="KW-0723">Serine/threonine-protein kinase</keyword>
<dbReference type="FunFam" id="3.30.200.20:FF:000309">
    <property type="entry name" value="Leucine-rich repeat receptor protein kinase MSP1"/>
    <property type="match status" value="1"/>
</dbReference>
<dbReference type="InterPro" id="IPR003591">
    <property type="entry name" value="Leu-rich_rpt_typical-subtyp"/>
</dbReference>
<keyword evidence="17 25" id="KW-1133">Transmembrane helix</keyword>
<dbReference type="Pfam" id="PF08263">
    <property type="entry name" value="LRRNT_2"/>
    <property type="match status" value="2"/>
</dbReference>
<keyword evidence="6" id="KW-0964">Secreted</keyword>
<evidence type="ECO:0000256" key="16">
    <source>
        <dbReference type="ARBA" id="ARBA00022840"/>
    </source>
</evidence>
<feature type="domain" description="Protein kinase" evidence="27">
    <location>
        <begin position="712"/>
        <end position="989"/>
    </location>
</feature>
<evidence type="ECO:0000256" key="20">
    <source>
        <dbReference type="ARBA" id="ARBA00023180"/>
    </source>
</evidence>
<feature type="binding site" evidence="24">
    <location>
        <position position="741"/>
    </location>
    <ligand>
        <name>ATP</name>
        <dbReference type="ChEBI" id="CHEBI:30616"/>
    </ligand>
</feature>
<comment type="similarity">
    <text evidence="21">Belongs to the polygalacturonase-inhibiting protein family.</text>
</comment>
<keyword evidence="8" id="KW-0597">Phosphoprotein</keyword>
<evidence type="ECO:0000256" key="23">
    <source>
        <dbReference type="ARBA" id="ARBA00048679"/>
    </source>
</evidence>
<comment type="similarity">
    <text evidence="4">Belongs to the RLP family.</text>
</comment>
<evidence type="ECO:0000256" key="7">
    <source>
        <dbReference type="ARBA" id="ARBA00022527"/>
    </source>
</evidence>
<dbReference type="InterPro" id="IPR008266">
    <property type="entry name" value="Tyr_kinase_AS"/>
</dbReference>
<dbReference type="FunFam" id="1.10.510.10:FF:000445">
    <property type="entry name" value="MDIS1-interacting receptor like kinase 2"/>
    <property type="match status" value="1"/>
</dbReference>
<dbReference type="Pfam" id="PF00560">
    <property type="entry name" value="LRR_1"/>
    <property type="match status" value="1"/>
</dbReference>
<keyword evidence="9" id="KW-0433">Leucine-rich repeat</keyword>
<dbReference type="InterPro" id="IPR011009">
    <property type="entry name" value="Kinase-like_dom_sf"/>
</dbReference>
<dbReference type="FunFam" id="3.80.10.10:FF:000111">
    <property type="entry name" value="LRR receptor-like serine/threonine-protein kinase ERECTA"/>
    <property type="match status" value="1"/>
</dbReference>
<keyword evidence="20" id="KW-0325">Glycoprotein</keyword>
<dbReference type="InterPro" id="IPR032675">
    <property type="entry name" value="LRR_dom_sf"/>
</dbReference>
<dbReference type="PROSITE" id="PS50011">
    <property type="entry name" value="PROTEIN_KINASE_DOM"/>
    <property type="match status" value="1"/>
</dbReference>
<dbReference type="InterPro" id="IPR017441">
    <property type="entry name" value="Protein_kinase_ATP_BS"/>
</dbReference>
<evidence type="ECO:0000256" key="8">
    <source>
        <dbReference type="ARBA" id="ARBA00022553"/>
    </source>
</evidence>
<evidence type="ECO:0000256" key="4">
    <source>
        <dbReference type="ARBA" id="ARBA00009592"/>
    </source>
</evidence>
<evidence type="ECO:0000256" key="25">
    <source>
        <dbReference type="SAM" id="Phobius"/>
    </source>
</evidence>
<keyword evidence="29" id="KW-1185">Reference proteome</keyword>
<accession>A0A2P6PHU8</accession>
<dbReference type="SUPFAM" id="SSF52058">
    <property type="entry name" value="L domain-like"/>
    <property type="match status" value="1"/>
</dbReference>
<evidence type="ECO:0000256" key="26">
    <source>
        <dbReference type="SAM" id="SignalP"/>
    </source>
</evidence>
<dbReference type="PANTHER" id="PTHR27000:SF775">
    <property type="entry name" value="PLANT INTRACELLULAR RAS-GROUP-RELATED LRR PROTEIN 3"/>
    <property type="match status" value="1"/>
</dbReference>
<organism evidence="28 29">
    <name type="scientific">Rosa chinensis</name>
    <name type="common">China rose</name>
    <dbReference type="NCBI Taxonomy" id="74649"/>
    <lineage>
        <taxon>Eukaryota</taxon>
        <taxon>Viridiplantae</taxon>
        <taxon>Streptophyta</taxon>
        <taxon>Embryophyta</taxon>
        <taxon>Tracheophyta</taxon>
        <taxon>Spermatophyta</taxon>
        <taxon>Magnoliopsida</taxon>
        <taxon>eudicotyledons</taxon>
        <taxon>Gunneridae</taxon>
        <taxon>Pentapetalae</taxon>
        <taxon>rosids</taxon>
        <taxon>fabids</taxon>
        <taxon>Rosales</taxon>
        <taxon>Rosaceae</taxon>
        <taxon>Rosoideae</taxon>
        <taxon>Rosoideae incertae sedis</taxon>
        <taxon>Rosa</taxon>
    </lineage>
</organism>
<dbReference type="InterPro" id="IPR001611">
    <property type="entry name" value="Leu-rich_rpt"/>
</dbReference>
<dbReference type="PANTHER" id="PTHR27000">
    <property type="entry name" value="LEUCINE-RICH REPEAT RECEPTOR-LIKE PROTEIN KINASE FAMILY PROTEIN-RELATED"/>
    <property type="match status" value="1"/>
</dbReference>
<dbReference type="PROSITE" id="PS00107">
    <property type="entry name" value="PROTEIN_KINASE_ATP"/>
    <property type="match status" value="1"/>
</dbReference>
<dbReference type="AlphaFoldDB" id="A0A2P6PHU8"/>
<dbReference type="Proteomes" id="UP000238479">
    <property type="component" value="Chromosome 7"/>
</dbReference>
<keyword evidence="13" id="KW-0677">Repeat</keyword>
<gene>
    <name evidence="28" type="ORF">RchiOBHm_Chr7g0239791</name>
</gene>
<dbReference type="SUPFAM" id="SSF52047">
    <property type="entry name" value="RNI-like"/>
    <property type="match status" value="1"/>
</dbReference>
<dbReference type="Gramene" id="PRQ21492">
    <property type="protein sequence ID" value="PRQ21492"/>
    <property type="gene ID" value="RchiOBHm_Chr7g0239791"/>
</dbReference>
<dbReference type="GO" id="GO:0005886">
    <property type="term" value="C:plasma membrane"/>
    <property type="evidence" value="ECO:0007669"/>
    <property type="project" value="UniProtKB-SubCell"/>
</dbReference>